<feature type="domain" description="PucR-like N-terminal" evidence="2">
    <location>
        <begin position="20"/>
        <end position="175"/>
    </location>
</feature>
<evidence type="ECO:0000313" key="3">
    <source>
        <dbReference type="EMBL" id="GIE97630.1"/>
    </source>
</evidence>
<evidence type="ECO:0000313" key="4">
    <source>
        <dbReference type="Proteomes" id="UP000636960"/>
    </source>
</evidence>
<dbReference type="PANTHER" id="PTHR33744:SF1">
    <property type="entry name" value="DNA-BINDING TRANSCRIPTIONAL ACTIVATOR ADER"/>
    <property type="match status" value="1"/>
</dbReference>
<proteinExistence type="predicted"/>
<keyword evidence="4" id="KW-1185">Reference proteome</keyword>
<comment type="caution">
    <text evidence="3">The sequence shown here is derived from an EMBL/GenBank/DDBJ whole genome shotgun (WGS) entry which is preliminary data.</text>
</comment>
<dbReference type="InterPro" id="IPR051448">
    <property type="entry name" value="CdaR-like_regulators"/>
</dbReference>
<dbReference type="Pfam" id="PF13556">
    <property type="entry name" value="HTH_30"/>
    <property type="match status" value="1"/>
</dbReference>
<dbReference type="Pfam" id="PF25906">
    <property type="entry name" value="PucR-like_N"/>
    <property type="match status" value="1"/>
</dbReference>
<accession>A0A919K249</accession>
<dbReference type="AlphaFoldDB" id="A0A919K249"/>
<evidence type="ECO:0000259" key="2">
    <source>
        <dbReference type="Pfam" id="PF25906"/>
    </source>
</evidence>
<dbReference type="InterPro" id="IPR058663">
    <property type="entry name" value="PucR-like_N"/>
</dbReference>
<gene>
    <name evidence="3" type="ORF">Ari01nite_50950</name>
</gene>
<dbReference type="Gene3D" id="1.10.10.2840">
    <property type="entry name" value="PucR C-terminal helix-turn-helix domain"/>
    <property type="match status" value="1"/>
</dbReference>
<feature type="domain" description="PucR C-terminal helix-turn-helix" evidence="1">
    <location>
        <begin position="331"/>
        <end position="389"/>
    </location>
</feature>
<dbReference type="PANTHER" id="PTHR33744">
    <property type="entry name" value="CARBOHYDRATE DIACID REGULATOR"/>
    <property type="match status" value="1"/>
</dbReference>
<dbReference type="InterPro" id="IPR042070">
    <property type="entry name" value="PucR_C-HTH_sf"/>
</dbReference>
<dbReference type="RefSeq" id="WP_203784674.1">
    <property type="nucleotide sequence ID" value="NZ_BOMV01000057.1"/>
</dbReference>
<sequence>MGTSPLTTAVPVGRILHRAAANLRADIDALTEATMGAIEAGIPEYARPADENYRRTIRAGVEQALQGFLNVMERRADTAWRDVYRAIGAGEMREGRSLDALQAAIRIGARVGLRHLVEFAESESLTATATGSFADAIWSHVDDLADAAAQGYAEAAAAEVGELDRRRRRLLDLLVADPPAGEEAVAAAAVTARWTMPRRLAAVALAPEAVHATPPVLAPDVLADLDRPDPALIVPDPQSPAQVRQIVHGLRRYRLAVGPAVLPAGAADSLRWARQALDLAARGIIGGDRLIWCEDHLAALTIFQDEALLASVVDRRLRPLAGVRANQREPLADTLLSWLQHNMNANAVAATLHLHPQTVRRRLRQLDRLFGDQLRDSDVRFELEIALRAERAHRPARPLAK</sequence>
<name>A0A919K249_9ACTN</name>
<reference evidence="3" key="1">
    <citation type="submission" date="2021-01" db="EMBL/GenBank/DDBJ databases">
        <title>Whole genome shotgun sequence of Actinoplanes rishiriensis NBRC 108556.</title>
        <authorList>
            <person name="Komaki H."/>
            <person name="Tamura T."/>
        </authorList>
    </citation>
    <scope>NUCLEOTIDE SEQUENCE</scope>
    <source>
        <strain evidence="3">NBRC 108556</strain>
    </source>
</reference>
<evidence type="ECO:0000259" key="1">
    <source>
        <dbReference type="Pfam" id="PF13556"/>
    </source>
</evidence>
<protein>
    <submittedName>
        <fullName evidence="3">Fis family transcriptional regulator</fullName>
    </submittedName>
</protein>
<organism evidence="3 4">
    <name type="scientific">Paractinoplanes rishiriensis</name>
    <dbReference type="NCBI Taxonomy" id="1050105"/>
    <lineage>
        <taxon>Bacteria</taxon>
        <taxon>Bacillati</taxon>
        <taxon>Actinomycetota</taxon>
        <taxon>Actinomycetes</taxon>
        <taxon>Micromonosporales</taxon>
        <taxon>Micromonosporaceae</taxon>
        <taxon>Paractinoplanes</taxon>
    </lineage>
</organism>
<dbReference type="EMBL" id="BOMV01000057">
    <property type="protein sequence ID" value="GIE97630.1"/>
    <property type="molecule type" value="Genomic_DNA"/>
</dbReference>
<dbReference type="Proteomes" id="UP000636960">
    <property type="component" value="Unassembled WGS sequence"/>
</dbReference>
<dbReference type="InterPro" id="IPR025736">
    <property type="entry name" value="PucR_C-HTH_dom"/>
</dbReference>